<dbReference type="SUPFAM" id="SSF51735">
    <property type="entry name" value="NAD(P)-binding Rossmann-fold domains"/>
    <property type="match status" value="1"/>
</dbReference>
<protein>
    <submittedName>
        <fullName evidence="3">DHRSX</fullName>
        <ecNumber evidence="3">1.1.-.-</ecNumber>
    </submittedName>
</protein>
<dbReference type="InterPro" id="IPR036291">
    <property type="entry name" value="NAD(P)-bd_dom_sf"/>
</dbReference>
<organism evidence="3 4">
    <name type="scientific">Mytilus edulis</name>
    <name type="common">Blue mussel</name>
    <dbReference type="NCBI Taxonomy" id="6550"/>
    <lineage>
        <taxon>Eukaryota</taxon>
        <taxon>Metazoa</taxon>
        <taxon>Spiralia</taxon>
        <taxon>Lophotrochozoa</taxon>
        <taxon>Mollusca</taxon>
        <taxon>Bivalvia</taxon>
        <taxon>Autobranchia</taxon>
        <taxon>Pteriomorphia</taxon>
        <taxon>Mytilida</taxon>
        <taxon>Mytiloidea</taxon>
        <taxon>Mytilidae</taxon>
        <taxon>Mytilinae</taxon>
        <taxon>Mytilus</taxon>
    </lineage>
</organism>
<dbReference type="AlphaFoldDB" id="A0A8S3RT16"/>
<accession>A0A8S3RT16</accession>
<comment type="caution">
    <text evidence="3">The sequence shown here is derived from an EMBL/GenBank/DDBJ whole genome shotgun (WGS) entry which is preliminary data.</text>
</comment>
<name>A0A8S3RT16_MYTED</name>
<dbReference type="Gene3D" id="3.40.50.720">
    <property type="entry name" value="NAD(P)-binding Rossmann-like Domain"/>
    <property type="match status" value="1"/>
</dbReference>
<dbReference type="PRINTS" id="PR00081">
    <property type="entry name" value="GDHRDH"/>
</dbReference>
<proteinExistence type="inferred from homology"/>
<dbReference type="Pfam" id="PF00106">
    <property type="entry name" value="adh_short"/>
    <property type="match status" value="1"/>
</dbReference>
<evidence type="ECO:0000256" key="2">
    <source>
        <dbReference type="ARBA" id="ARBA00023002"/>
    </source>
</evidence>
<dbReference type="PANTHER" id="PTHR24320:SF264">
    <property type="entry name" value="DEHYDROGENASE_REDUCTASE SDR FAMILY MEMBER ON CHROMOSOME X"/>
    <property type="match status" value="1"/>
</dbReference>
<evidence type="ECO:0000313" key="4">
    <source>
        <dbReference type="Proteomes" id="UP000683360"/>
    </source>
</evidence>
<gene>
    <name evidence="3" type="ORF">MEDL_25263</name>
</gene>
<sequence>MKKVVCFFFVVYSFLKIYIYGAFALLRQILQTHKKEEQRLHTGYVAIVTGGSAGIGFEVSRGLVSKNVHVVIGSRCIEEGKTAVAKIREEYPNAKVDWLHIDLTSLKSVREFTDSFLAMGLPLNILINNDSYYIVAGIMFAPYQETDDGLEEHFQVNYLSHFYLTLLLLDVLKKTGTDNSYSRIINVSSVVHKLGNLDIDRLCSRYENSWEYSPHAAYSDSKLAITVSSFMLGRKLNDENYKVTANVLHPGVTPEMAADTVLYLALSPNVEGDTGSYYDNCVKNKPHDSAHDRLLQEQLWHKSCEIIEHLTENELKHK</sequence>
<dbReference type="PANTHER" id="PTHR24320">
    <property type="entry name" value="RETINOL DEHYDROGENASE"/>
    <property type="match status" value="1"/>
</dbReference>
<comment type="similarity">
    <text evidence="1">Belongs to the short-chain dehydrogenases/reductases (SDR) family.</text>
</comment>
<reference evidence="3" key="1">
    <citation type="submission" date="2021-03" db="EMBL/GenBank/DDBJ databases">
        <authorList>
            <person name="Bekaert M."/>
        </authorList>
    </citation>
    <scope>NUCLEOTIDE SEQUENCE</scope>
</reference>
<dbReference type="Proteomes" id="UP000683360">
    <property type="component" value="Unassembled WGS sequence"/>
</dbReference>
<dbReference type="GO" id="GO:0016491">
    <property type="term" value="F:oxidoreductase activity"/>
    <property type="evidence" value="ECO:0007669"/>
    <property type="project" value="UniProtKB-KW"/>
</dbReference>
<dbReference type="EMBL" id="CAJPWZ010001257">
    <property type="protein sequence ID" value="CAG2211301.1"/>
    <property type="molecule type" value="Genomic_DNA"/>
</dbReference>
<evidence type="ECO:0000313" key="3">
    <source>
        <dbReference type="EMBL" id="CAG2211301.1"/>
    </source>
</evidence>
<keyword evidence="2 3" id="KW-0560">Oxidoreductase</keyword>
<dbReference type="InterPro" id="IPR002347">
    <property type="entry name" value="SDR_fam"/>
</dbReference>
<evidence type="ECO:0000256" key="1">
    <source>
        <dbReference type="ARBA" id="ARBA00006484"/>
    </source>
</evidence>
<keyword evidence="4" id="KW-1185">Reference proteome</keyword>
<dbReference type="EC" id="1.1.-.-" evidence="3"/>
<dbReference type="OrthoDB" id="191139at2759"/>